<dbReference type="Gene3D" id="1.10.357.10">
    <property type="entry name" value="Tetracycline Repressor, domain 2"/>
    <property type="match status" value="1"/>
</dbReference>
<dbReference type="Pfam" id="PF00440">
    <property type="entry name" value="TetR_N"/>
    <property type="match status" value="1"/>
</dbReference>
<dbReference type="GO" id="GO:0003677">
    <property type="term" value="F:DNA binding"/>
    <property type="evidence" value="ECO:0007669"/>
    <property type="project" value="UniProtKB-UniRule"/>
</dbReference>
<evidence type="ECO:0000313" key="3">
    <source>
        <dbReference type="Proteomes" id="UP000502831"/>
    </source>
</evidence>
<evidence type="ECO:0000313" key="2">
    <source>
        <dbReference type="EMBL" id="QIR77143.1"/>
    </source>
</evidence>
<reference evidence="2 3" key="1">
    <citation type="journal article" date="2017" name="Environ. Sci. Technol.">
        <title>Organohalide Respiration with Chlorinated Ethenes under Low pH Conditions.</title>
        <authorList>
            <person name="Yang Y."/>
            <person name="Capiro N.L."/>
            <person name="Marcet T.F."/>
            <person name="Yan J."/>
            <person name="Pennell K.D."/>
            <person name="Loffler F.E."/>
        </authorList>
    </citation>
    <scope>NUCLEOTIDE SEQUENCE [LARGE SCALE GENOMIC DNA]</scope>
    <source>
        <strain evidence="2 3">ACSDCE</strain>
    </source>
</reference>
<dbReference type="PROSITE" id="PS50977">
    <property type="entry name" value="HTH_TETR_2"/>
    <property type="match status" value="1"/>
</dbReference>
<dbReference type="PANTHER" id="PTHR43479">
    <property type="entry name" value="ACREF/ENVCD OPERON REPRESSOR-RELATED"/>
    <property type="match status" value="1"/>
</dbReference>
<dbReference type="InterPro" id="IPR050624">
    <property type="entry name" value="HTH-type_Tx_Regulator"/>
</dbReference>
<dbReference type="InterPro" id="IPR001647">
    <property type="entry name" value="HTH_TetR"/>
</dbReference>
<proteinExistence type="predicted"/>
<organism evidence="2 3">
    <name type="scientific">Sulfurospirillum diekertiae</name>
    <dbReference type="NCBI Taxonomy" id="1854492"/>
    <lineage>
        <taxon>Bacteria</taxon>
        <taxon>Pseudomonadati</taxon>
        <taxon>Campylobacterota</taxon>
        <taxon>Epsilonproteobacteria</taxon>
        <taxon>Campylobacterales</taxon>
        <taxon>Sulfurospirillaceae</taxon>
        <taxon>Sulfurospirillum</taxon>
    </lineage>
</organism>
<dbReference type="PANTHER" id="PTHR43479:SF11">
    <property type="entry name" value="ACREF_ENVCD OPERON REPRESSOR-RELATED"/>
    <property type="match status" value="1"/>
</dbReference>
<dbReference type="Proteomes" id="UP000502831">
    <property type="component" value="Chromosome"/>
</dbReference>
<evidence type="ECO:0000256" key="1">
    <source>
        <dbReference type="ARBA" id="ARBA00023125"/>
    </source>
</evidence>
<accession>A0A6G9VWT2</accession>
<dbReference type="InterPro" id="IPR009057">
    <property type="entry name" value="Homeodomain-like_sf"/>
</dbReference>
<protein>
    <submittedName>
        <fullName evidence="2">TetR/AcrR family transcriptional regulator</fullName>
    </submittedName>
</protein>
<name>A0A6G9VWT2_9BACT</name>
<dbReference type="PRINTS" id="PR00455">
    <property type="entry name" value="HTHTETR"/>
</dbReference>
<sequence>MYPVDKKIRKSEKILDAALLLFSTRGFYATTIPDIAKAMGMSVGNLYNYFSSKEILAKEIIKYSSDILGAAIRTVNEEEGSAKEKIRKIVAIYFEMATSKPQHINYFLRVYLANKEVFKDGCEGMLCVSSFVTELMIFFEEGVASGELRNQDFFSAFGLFMGYLGGFVFLNGEGVLEKDLNYYVDDIALNIYNALKKNQ</sequence>
<keyword evidence="1" id="KW-0238">DNA-binding</keyword>
<dbReference type="SUPFAM" id="SSF46689">
    <property type="entry name" value="Homeodomain-like"/>
    <property type="match status" value="1"/>
</dbReference>
<dbReference type="OrthoDB" id="9809994at2"/>
<gene>
    <name evidence="2" type="ORF">FA584_13445</name>
</gene>
<dbReference type="AlphaFoldDB" id="A0A6G9VWT2"/>
<dbReference type="EMBL" id="CP039734">
    <property type="protein sequence ID" value="QIR77143.1"/>
    <property type="molecule type" value="Genomic_DNA"/>
</dbReference>